<dbReference type="InterPro" id="IPR000219">
    <property type="entry name" value="DH_dom"/>
</dbReference>
<feature type="domain" description="PB1" evidence="4">
    <location>
        <begin position="971"/>
        <end position="1055"/>
    </location>
</feature>
<feature type="compositionally biased region" description="Polar residues" evidence="1">
    <location>
        <begin position="782"/>
        <end position="791"/>
    </location>
</feature>
<evidence type="ECO:0000256" key="2">
    <source>
        <dbReference type="SAM" id="Phobius"/>
    </source>
</evidence>
<dbReference type="Pfam" id="PF15411">
    <property type="entry name" value="PH_10"/>
    <property type="match status" value="1"/>
</dbReference>
<dbReference type="PROSITE" id="PS00741">
    <property type="entry name" value="DH_1"/>
    <property type="match status" value="1"/>
</dbReference>
<reference evidence="5" key="1">
    <citation type="submission" date="2020-12" db="EMBL/GenBank/DDBJ databases">
        <title>Metabolic potential, ecology and presence of endohyphal bacteria is reflected in genomic diversity of Mucoromycotina.</title>
        <authorList>
            <person name="Muszewska A."/>
            <person name="Okrasinska A."/>
            <person name="Steczkiewicz K."/>
            <person name="Drgas O."/>
            <person name="Orlowska M."/>
            <person name="Perlinska-Lenart U."/>
            <person name="Aleksandrzak-Piekarczyk T."/>
            <person name="Szatraj K."/>
            <person name="Zielenkiewicz U."/>
            <person name="Pilsyk S."/>
            <person name="Malc E."/>
            <person name="Mieczkowski P."/>
            <person name="Kruszewska J.S."/>
            <person name="Biernat P."/>
            <person name="Pawlowska J."/>
        </authorList>
    </citation>
    <scope>NUCLEOTIDE SEQUENCE</scope>
    <source>
        <strain evidence="5">WA0000017839</strain>
    </source>
</reference>
<dbReference type="Pfam" id="PF00621">
    <property type="entry name" value="RhoGEF"/>
    <property type="match status" value="1"/>
</dbReference>
<dbReference type="Pfam" id="PF00564">
    <property type="entry name" value="PB1"/>
    <property type="match status" value="1"/>
</dbReference>
<feature type="compositionally biased region" description="Polar residues" evidence="1">
    <location>
        <begin position="710"/>
        <end position="727"/>
    </location>
</feature>
<dbReference type="GO" id="GO:0000935">
    <property type="term" value="C:division septum"/>
    <property type="evidence" value="ECO:0007669"/>
    <property type="project" value="TreeGrafter"/>
</dbReference>
<organism evidence="5 6">
    <name type="scientific">Mucor saturninus</name>
    <dbReference type="NCBI Taxonomy" id="64648"/>
    <lineage>
        <taxon>Eukaryota</taxon>
        <taxon>Fungi</taxon>
        <taxon>Fungi incertae sedis</taxon>
        <taxon>Mucoromycota</taxon>
        <taxon>Mucoromycotina</taxon>
        <taxon>Mucoromycetes</taxon>
        <taxon>Mucorales</taxon>
        <taxon>Mucorineae</taxon>
        <taxon>Mucoraceae</taxon>
        <taxon>Mucor</taxon>
    </lineage>
</organism>
<dbReference type="OrthoDB" id="1594986at2759"/>
<dbReference type="SUPFAM" id="SSF48065">
    <property type="entry name" value="DBL homology domain (DH-domain)"/>
    <property type="match status" value="1"/>
</dbReference>
<dbReference type="InterPro" id="IPR011993">
    <property type="entry name" value="PH-like_dom_sf"/>
</dbReference>
<dbReference type="SUPFAM" id="SSF54277">
    <property type="entry name" value="CAD &amp; PB1 domains"/>
    <property type="match status" value="1"/>
</dbReference>
<keyword evidence="2" id="KW-1133">Transmembrane helix</keyword>
<dbReference type="CDD" id="cd00160">
    <property type="entry name" value="RhoGEF"/>
    <property type="match status" value="1"/>
</dbReference>
<feature type="compositionally biased region" description="Low complexity" evidence="1">
    <location>
        <begin position="792"/>
        <end position="807"/>
    </location>
</feature>
<dbReference type="InterPro" id="IPR036872">
    <property type="entry name" value="CH_dom_sf"/>
</dbReference>
<dbReference type="InterPro" id="IPR001331">
    <property type="entry name" value="GDS_CDC24_CS"/>
</dbReference>
<dbReference type="SUPFAM" id="SSF50729">
    <property type="entry name" value="PH domain-like"/>
    <property type="match status" value="1"/>
</dbReference>
<proteinExistence type="predicted"/>
<keyword evidence="2" id="KW-0472">Membrane</keyword>
<dbReference type="InterPro" id="IPR053793">
    <property type="entry name" value="PB1-like"/>
</dbReference>
<evidence type="ECO:0000313" key="6">
    <source>
        <dbReference type="Proteomes" id="UP000603453"/>
    </source>
</evidence>
<feature type="transmembrane region" description="Helical" evidence="2">
    <location>
        <begin position="140"/>
        <end position="159"/>
    </location>
</feature>
<feature type="compositionally biased region" description="Low complexity" evidence="1">
    <location>
        <begin position="825"/>
        <end position="842"/>
    </location>
</feature>
<feature type="region of interest" description="Disordered" evidence="1">
    <location>
        <begin position="707"/>
        <end position="966"/>
    </location>
</feature>
<feature type="compositionally biased region" description="Polar residues" evidence="1">
    <location>
        <begin position="954"/>
        <end position="966"/>
    </location>
</feature>
<feature type="transmembrane region" description="Helical" evidence="2">
    <location>
        <begin position="94"/>
        <end position="111"/>
    </location>
</feature>
<dbReference type="Pfam" id="PF06395">
    <property type="entry name" value="CDC24"/>
    <property type="match status" value="1"/>
</dbReference>
<dbReference type="InterPro" id="IPR000270">
    <property type="entry name" value="PB1_dom"/>
</dbReference>
<protein>
    <submittedName>
        <fullName evidence="5">Uncharacterized protein</fullName>
    </submittedName>
</protein>
<feature type="transmembrane region" description="Helical" evidence="2">
    <location>
        <begin position="194"/>
        <end position="213"/>
    </location>
</feature>
<dbReference type="GO" id="GO:0030010">
    <property type="term" value="P:establishment of cell polarity"/>
    <property type="evidence" value="ECO:0007669"/>
    <property type="project" value="TreeGrafter"/>
</dbReference>
<dbReference type="Proteomes" id="UP000603453">
    <property type="component" value="Unassembled WGS sequence"/>
</dbReference>
<keyword evidence="2" id="KW-0812">Transmembrane</keyword>
<dbReference type="GO" id="GO:0005634">
    <property type="term" value="C:nucleus"/>
    <property type="evidence" value="ECO:0007669"/>
    <property type="project" value="TreeGrafter"/>
</dbReference>
<evidence type="ECO:0000256" key="1">
    <source>
        <dbReference type="SAM" id="MobiDB-lite"/>
    </source>
</evidence>
<dbReference type="InterPro" id="IPR035899">
    <property type="entry name" value="DBL_dom_sf"/>
</dbReference>
<dbReference type="Gene3D" id="2.30.29.30">
    <property type="entry name" value="Pleckstrin-homology domain (PH domain)/Phosphotyrosine-binding domain (PTB)"/>
    <property type="match status" value="1"/>
</dbReference>
<comment type="caution">
    <text evidence="5">The sequence shown here is derived from an EMBL/GenBank/DDBJ whole genome shotgun (WGS) entry which is preliminary data.</text>
</comment>
<sequence>MLELPSQFVISSRLSRLEAKEVLEIIRFTEKIWNERAVEQRMKRYPSIPMMGVGISNPQELQRVICGDIPVIHIQDDCEALQAVQKREIRNRQFYHRWLLLSSASLWGFWIRQMMKSVRLLKRGHDVVQVPLFEKGNLPIPNYMLGLCSLSVTCLLSWFSQRIYQKIRHEYTYFLNNKHLILIRNDVLYTKRRYFLSTVPYYFIGLFSTLPTMTSVEMPMPSISITNKPSCGTSLYHTCRSVLDRLSLVEGMTHYLELESPSTTSPSESVIHNTSNDPLTKLWELCRRGTPLATLFNALNPVEPLKAADTTTQQQTSECKKTVYHFIVACRNQLLFTEDQVFTLSDVYKDSTNGFVKVVNTIDAILQLLEEKGIISSFTNNRNSLNAPKDTRDKVVHEMLETERKYVQDLEILQNYMREVQIQEVLNPDTIHYVFGNLNSLVDFQRRFLIQLEEVGEKCPEDQNFGYLFSQNEDLFAVYEPFCSNFCTAQDLVVQEIPKLVKLSNILNPYFELPSMLIKPVQRICKYPLLLNQLIKSTKPDWPHYAEMELGLESVKRVTEKVNETQRKYENIQVVEELKKRVDEMKPQTLESYGSLLLHEKLIVQQPDEPSKEMYIYFFERTILICKETKEPTKHKPMVIRRRRAGSLQPKGLIAVSRIIAVRNKSTGEGNWLLAIDWKDREVDHLTLKFRNEEHVKLWESTLKGRMSPMKSSVSNTQLASMKTYSPQHVPAFLRTDEDDEDDDDDEDVDEDEHQQQRLRANSLSAHLIHSISGRPKIPRNMSDTARYNHNPTAAAAPPLPRTSSSTNTHDYYNYPVSPPPSNPSSPTSSARASQSSSTTSNRMRDGSPLADIASKFMSTTTEEYSPPPKMNRSQSAYPGDSYPLPQHTVPTVNPSYIRLRSQSSPNIHNNTSSSGGGHKWDDAPQLPFNSRTLYQAPPSPSDSPTRDSHRPVTSHSSRLSDVPTSPISGTLKLKLNYSDGIYVVMCSMDILFYELMEKVERKIRLVANLQPNDVLRLRYQDEDGDLITINSDEDVQMAFESKGNANSINLFVSV</sequence>
<dbReference type="GO" id="GO:0043332">
    <property type="term" value="C:mating projection tip"/>
    <property type="evidence" value="ECO:0007669"/>
    <property type="project" value="TreeGrafter"/>
</dbReference>
<dbReference type="CDD" id="cd05992">
    <property type="entry name" value="PB1"/>
    <property type="match status" value="1"/>
</dbReference>
<evidence type="ECO:0000259" key="3">
    <source>
        <dbReference type="PROSITE" id="PS50010"/>
    </source>
</evidence>
<dbReference type="AlphaFoldDB" id="A0A8H7UU35"/>
<name>A0A8H7UU35_9FUNG</name>
<dbReference type="InterPro" id="IPR010481">
    <property type="entry name" value="Cdc24/Scd1_N"/>
</dbReference>
<accession>A0A8H7UU35</accession>
<feature type="compositionally biased region" description="Polar residues" evidence="1">
    <location>
        <begin position="889"/>
        <end position="914"/>
    </location>
</feature>
<dbReference type="PROSITE" id="PS50010">
    <property type="entry name" value="DH_2"/>
    <property type="match status" value="1"/>
</dbReference>
<evidence type="ECO:0000259" key="4">
    <source>
        <dbReference type="PROSITE" id="PS51745"/>
    </source>
</evidence>
<dbReference type="GO" id="GO:0005737">
    <property type="term" value="C:cytoplasm"/>
    <property type="evidence" value="ECO:0007669"/>
    <property type="project" value="TreeGrafter"/>
</dbReference>
<feature type="compositionally biased region" description="Acidic residues" evidence="1">
    <location>
        <begin position="737"/>
        <end position="753"/>
    </location>
</feature>
<dbReference type="SMART" id="SM00666">
    <property type="entry name" value="PB1"/>
    <property type="match status" value="1"/>
</dbReference>
<feature type="domain" description="DH" evidence="3">
    <location>
        <begin position="391"/>
        <end position="565"/>
    </location>
</feature>
<dbReference type="InterPro" id="IPR053026">
    <property type="entry name" value="CDC42_GEF"/>
</dbReference>
<gene>
    <name evidence="5" type="ORF">INT47_002889</name>
</gene>
<keyword evidence="6" id="KW-1185">Reference proteome</keyword>
<dbReference type="Gene3D" id="1.20.900.10">
    <property type="entry name" value="Dbl homology (DH) domain"/>
    <property type="match status" value="1"/>
</dbReference>
<dbReference type="PANTHER" id="PTHR47339">
    <property type="entry name" value="CELL DIVISION CONTROL PROTEIN 24"/>
    <property type="match status" value="1"/>
</dbReference>
<dbReference type="GO" id="GO:0005085">
    <property type="term" value="F:guanyl-nucleotide exchange factor activity"/>
    <property type="evidence" value="ECO:0007669"/>
    <property type="project" value="InterPro"/>
</dbReference>
<dbReference type="CDD" id="cd00014">
    <property type="entry name" value="CH_SF"/>
    <property type="match status" value="1"/>
</dbReference>
<dbReference type="EMBL" id="JAEPRD010000165">
    <property type="protein sequence ID" value="KAG2195650.1"/>
    <property type="molecule type" value="Genomic_DNA"/>
</dbReference>
<dbReference type="SMART" id="SM00325">
    <property type="entry name" value="RhoGEF"/>
    <property type="match status" value="1"/>
</dbReference>
<dbReference type="GO" id="GO:0035556">
    <property type="term" value="P:intracellular signal transduction"/>
    <property type="evidence" value="ECO:0007669"/>
    <property type="project" value="InterPro"/>
</dbReference>
<dbReference type="GO" id="GO:0031106">
    <property type="term" value="P:septin ring organization"/>
    <property type="evidence" value="ECO:0007669"/>
    <property type="project" value="TreeGrafter"/>
</dbReference>
<dbReference type="Gene3D" id="3.10.20.90">
    <property type="entry name" value="Phosphatidylinositol 3-kinase Catalytic Subunit, Chain A, domain 1"/>
    <property type="match status" value="1"/>
</dbReference>
<dbReference type="Gene3D" id="1.10.418.10">
    <property type="entry name" value="Calponin-like domain"/>
    <property type="match status" value="1"/>
</dbReference>
<dbReference type="PROSITE" id="PS51745">
    <property type="entry name" value="PB1"/>
    <property type="match status" value="1"/>
</dbReference>
<dbReference type="PANTHER" id="PTHR47339:SF1">
    <property type="entry name" value="CELL DIVISION CONTROL PROTEIN 24"/>
    <property type="match status" value="1"/>
</dbReference>
<evidence type="ECO:0000313" key="5">
    <source>
        <dbReference type="EMBL" id="KAG2195650.1"/>
    </source>
</evidence>